<reference evidence="1 2" key="1">
    <citation type="journal article" date="2011" name="J. Bacteriol.">
        <title>Complete genome sequence of seawater bacterium Glaciecola nitratireducens FR1064T.</title>
        <authorList>
            <person name="Bian F."/>
            <person name="Qin Q.L."/>
            <person name="Xie B.B."/>
            <person name="Shu Y.L."/>
            <person name="Zhang X.Y."/>
            <person name="Yu Y."/>
            <person name="Chen B."/>
            <person name="Chen X.L."/>
            <person name="Zhou B.C."/>
            <person name="Zhang Y.Z."/>
        </authorList>
    </citation>
    <scope>NUCLEOTIDE SEQUENCE [LARGE SCALE GENOMIC DNA]</scope>
    <source>
        <strain evidence="2">JCM 12485 / KCTC 12276 / FR1064</strain>
    </source>
</reference>
<name>G4QIR1_GLANF</name>
<dbReference type="Proteomes" id="UP000009282">
    <property type="component" value="Chromosome"/>
</dbReference>
<protein>
    <submittedName>
        <fullName evidence="1">Uncharacterized protein</fullName>
    </submittedName>
</protein>
<dbReference type="EMBL" id="CP003060">
    <property type="protein sequence ID" value="AEP31216.1"/>
    <property type="molecule type" value="Genomic_DNA"/>
</dbReference>
<accession>G4QIR1</accession>
<sequence length="39" mass="4277">MVLPNGYCIGGEVYLSHTQQTFAVLPPLCELQNLTPDTL</sequence>
<organism evidence="1 2">
    <name type="scientific">Glaciecola nitratireducens (strain JCM 12485 / KCTC 12276 / FR1064)</name>
    <dbReference type="NCBI Taxonomy" id="1085623"/>
    <lineage>
        <taxon>Bacteria</taxon>
        <taxon>Pseudomonadati</taxon>
        <taxon>Pseudomonadota</taxon>
        <taxon>Gammaproteobacteria</taxon>
        <taxon>Alteromonadales</taxon>
        <taxon>Alteromonadaceae</taxon>
        <taxon>Brumicola</taxon>
    </lineage>
</organism>
<evidence type="ECO:0000313" key="1">
    <source>
        <dbReference type="EMBL" id="AEP31216.1"/>
    </source>
</evidence>
<keyword evidence="2" id="KW-1185">Reference proteome</keyword>
<dbReference type="AlphaFoldDB" id="G4QIR1"/>
<dbReference type="HOGENOM" id="CLU_3310445_0_0_6"/>
<proteinExistence type="predicted"/>
<gene>
    <name evidence="1" type="ordered locus">GNIT_3121</name>
</gene>
<evidence type="ECO:0000313" key="2">
    <source>
        <dbReference type="Proteomes" id="UP000009282"/>
    </source>
</evidence>
<dbReference type="KEGG" id="gni:GNIT_3121"/>